<protein>
    <submittedName>
        <fullName evidence="7">Transcriptional repressor</fullName>
    </submittedName>
</protein>
<evidence type="ECO:0000256" key="1">
    <source>
        <dbReference type="ARBA" id="ARBA00007957"/>
    </source>
</evidence>
<comment type="similarity">
    <text evidence="1">Belongs to the Fur family.</text>
</comment>
<dbReference type="InterPro" id="IPR002481">
    <property type="entry name" value="FUR"/>
</dbReference>
<evidence type="ECO:0000256" key="3">
    <source>
        <dbReference type="ARBA" id="ARBA00022833"/>
    </source>
</evidence>
<dbReference type="Gene3D" id="1.10.10.10">
    <property type="entry name" value="Winged helix-like DNA-binding domain superfamily/Winged helix DNA-binding domain"/>
    <property type="match status" value="1"/>
</dbReference>
<dbReference type="Gene3D" id="3.30.1490.190">
    <property type="match status" value="1"/>
</dbReference>
<keyword evidence="3" id="KW-0862">Zinc</keyword>
<sequence length="128" mass="14641">MAAIRRSKQRDAIKAYLMSTTAHPTAEVVYENIKKDFPNISLGTVYRNLNFLVEHDEALRLDCGDGFDHFDGNTHPHNHFFCKSCGRIIDLKMDKIDHIDLIAAAGFDGRIDDHIIYFRGICKDCLEK</sequence>
<dbReference type="InterPro" id="IPR036390">
    <property type="entry name" value="WH_DNA-bd_sf"/>
</dbReference>
<dbReference type="Pfam" id="PF01475">
    <property type="entry name" value="FUR"/>
    <property type="match status" value="1"/>
</dbReference>
<keyword evidence="6" id="KW-0804">Transcription</keyword>
<evidence type="ECO:0000256" key="5">
    <source>
        <dbReference type="ARBA" id="ARBA00023125"/>
    </source>
</evidence>
<evidence type="ECO:0000256" key="4">
    <source>
        <dbReference type="ARBA" id="ARBA00023015"/>
    </source>
</evidence>
<dbReference type="Proteomes" id="UP000637513">
    <property type="component" value="Unassembled WGS sequence"/>
</dbReference>
<evidence type="ECO:0000313" key="7">
    <source>
        <dbReference type="EMBL" id="MBC8556430.1"/>
    </source>
</evidence>
<keyword evidence="4" id="KW-0805">Transcription regulation</keyword>
<dbReference type="EMBL" id="JACRSW010000007">
    <property type="protein sequence ID" value="MBC8556430.1"/>
    <property type="molecule type" value="Genomic_DNA"/>
</dbReference>
<keyword evidence="5" id="KW-0238">DNA-binding</keyword>
<dbReference type="SUPFAM" id="SSF46785">
    <property type="entry name" value="Winged helix' DNA-binding domain"/>
    <property type="match status" value="1"/>
</dbReference>
<accession>A0ABR7MSK3</accession>
<reference evidence="7 8" key="1">
    <citation type="submission" date="2020-08" db="EMBL/GenBank/DDBJ databases">
        <title>Genome public.</title>
        <authorList>
            <person name="Liu C."/>
            <person name="Sun Q."/>
        </authorList>
    </citation>
    <scope>NUCLEOTIDE SEQUENCE [LARGE SCALE GENOMIC DNA]</scope>
    <source>
        <strain evidence="7 8">BX3</strain>
    </source>
</reference>
<dbReference type="InterPro" id="IPR043135">
    <property type="entry name" value="Fur_C"/>
</dbReference>
<dbReference type="CDD" id="cd07153">
    <property type="entry name" value="Fur_like"/>
    <property type="match status" value="1"/>
</dbReference>
<name>A0ABR7MSK3_9FIRM</name>
<dbReference type="InterPro" id="IPR036388">
    <property type="entry name" value="WH-like_DNA-bd_sf"/>
</dbReference>
<keyword evidence="8" id="KW-1185">Reference proteome</keyword>
<comment type="caution">
    <text evidence="7">The sequence shown here is derived from an EMBL/GenBank/DDBJ whole genome shotgun (WGS) entry which is preliminary data.</text>
</comment>
<dbReference type="PANTHER" id="PTHR33202">
    <property type="entry name" value="ZINC UPTAKE REGULATION PROTEIN"/>
    <property type="match status" value="1"/>
</dbReference>
<organism evidence="7 8">
    <name type="scientific">Jutongia hominis</name>
    <dbReference type="NCBI Taxonomy" id="2763664"/>
    <lineage>
        <taxon>Bacteria</taxon>
        <taxon>Bacillati</taxon>
        <taxon>Bacillota</taxon>
        <taxon>Clostridia</taxon>
        <taxon>Lachnospirales</taxon>
        <taxon>Lachnospiraceae</taxon>
        <taxon>Jutongia</taxon>
    </lineage>
</organism>
<evidence type="ECO:0000256" key="2">
    <source>
        <dbReference type="ARBA" id="ARBA00022491"/>
    </source>
</evidence>
<gene>
    <name evidence="7" type="ORF">H8700_01710</name>
</gene>
<proteinExistence type="inferred from homology"/>
<evidence type="ECO:0000313" key="8">
    <source>
        <dbReference type="Proteomes" id="UP000637513"/>
    </source>
</evidence>
<dbReference type="RefSeq" id="WP_022142485.1">
    <property type="nucleotide sequence ID" value="NZ_JACRSW010000007.1"/>
</dbReference>
<dbReference type="PANTHER" id="PTHR33202:SF8">
    <property type="entry name" value="PEROXIDE-RESPONSIVE REPRESSOR PERR"/>
    <property type="match status" value="1"/>
</dbReference>
<evidence type="ECO:0000256" key="6">
    <source>
        <dbReference type="ARBA" id="ARBA00023163"/>
    </source>
</evidence>
<keyword evidence="2" id="KW-0678">Repressor</keyword>